<sequence>MIVKYLFDDLRSIFAACMAFGATEAIAQSQPSDLILRVRLASASFEALKSETRFSCAHPESPVVVELSVDLTPNSYDSAPFRQTELTPNSVVVRRDGTLENDRPKESWQKTVSTARFTKGFVSRSQQEELTDLTFQGSLFFCDYEGFPTFVGAEYTVSGTIGAFTLLHHQAFATQLSWTVSYRSWKQVSHDGKQIVIPKVRKPSGQKANKVGFLSFELNDVAVPLIPERGDQQLLVNLIVHGEVAVTEERPTP</sequence>
<protein>
    <submittedName>
        <fullName evidence="1">Uncharacterized protein</fullName>
    </submittedName>
</protein>
<gene>
    <name evidence="1" type="ORF">RUM8411_00227</name>
</gene>
<dbReference type="Proteomes" id="UP000193778">
    <property type="component" value="Unassembled WGS sequence"/>
</dbReference>
<proteinExistence type="predicted"/>
<dbReference type="EMBL" id="FWFP01000001">
    <property type="protein sequence ID" value="SLN12190.1"/>
    <property type="molecule type" value="Genomic_DNA"/>
</dbReference>
<organism evidence="1 2">
    <name type="scientific">Ruegeria meonggei</name>
    <dbReference type="NCBI Taxonomy" id="1446476"/>
    <lineage>
        <taxon>Bacteria</taxon>
        <taxon>Pseudomonadati</taxon>
        <taxon>Pseudomonadota</taxon>
        <taxon>Alphaproteobacteria</taxon>
        <taxon>Rhodobacterales</taxon>
        <taxon>Roseobacteraceae</taxon>
        <taxon>Ruegeria</taxon>
    </lineage>
</organism>
<reference evidence="2" key="1">
    <citation type="submission" date="2017-03" db="EMBL/GenBank/DDBJ databases">
        <authorList>
            <person name="Rodrigo-Torres L."/>
            <person name="Arahal R.D."/>
            <person name="Lucena T."/>
        </authorList>
    </citation>
    <scope>NUCLEOTIDE SEQUENCE [LARGE SCALE GENOMIC DNA]</scope>
    <source>
        <strain evidence="2">CECT 8411</strain>
    </source>
</reference>
<accession>A0A1X6Y6D1</accession>
<keyword evidence="2" id="KW-1185">Reference proteome</keyword>
<evidence type="ECO:0000313" key="2">
    <source>
        <dbReference type="Proteomes" id="UP000193778"/>
    </source>
</evidence>
<dbReference type="AlphaFoldDB" id="A0A1X6Y6D1"/>
<dbReference type="OrthoDB" id="9852854at2"/>
<dbReference type="RefSeq" id="WP_085820795.1">
    <property type="nucleotide sequence ID" value="NZ_FWFP01000001.1"/>
</dbReference>
<evidence type="ECO:0000313" key="1">
    <source>
        <dbReference type="EMBL" id="SLN12190.1"/>
    </source>
</evidence>
<name>A0A1X6Y6D1_9RHOB</name>